<gene>
    <name evidence="7" type="ORF">KXQ929_LOCUS31036</name>
</gene>
<evidence type="ECO:0000313" key="8">
    <source>
        <dbReference type="Proteomes" id="UP000663868"/>
    </source>
</evidence>
<protein>
    <recommendedName>
        <fullName evidence="6">NAD(P)(+)--arginine ADP-ribosyltransferase</fullName>
        <ecNumber evidence="6">2.4.2.31</ecNumber>
    </recommendedName>
    <alternativeName>
        <fullName evidence="6">Mono(ADP-ribosyl)transferase</fullName>
    </alternativeName>
</protein>
<evidence type="ECO:0000313" key="7">
    <source>
        <dbReference type="EMBL" id="CAF4042929.1"/>
    </source>
</evidence>
<dbReference type="PANTHER" id="PTHR32046:SF11">
    <property type="entry name" value="IMMUNE-ASSOCIATED NUCLEOTIDE-BINDING PROTEIN 10-LIKE"/>
    <property type="match status" value="1"/>
</dbReference>
<keyword evidence="6" id="KW-0521">NADP</keyword>
<keyword evidence="4" id="KW-0548">Nucleotidyltransferase</keyword>
<dbReference type="PROSITE" id="PS51996">
    <property type="entry name" value="TR_MART"/>
    <property type="match status" value="1"/>
</dbReference>
<evidence type="ECO:0000256" key="2">
    <source>
        <dbReference type="ARBA" id="ARBA00022676"/>
    </source>
</evidence>
<organism evidence="7 8">
    <name type="scientific">Adineta steineri</name>
    <dbReference type="NCBI Taxonomy" id="433720"/>
    <lineage>
        <taxon>Eukaryota</taxon>
        <taxon>Metazoa</taxon>
        <taxon>Spiralia</taxon>
        <taxon>Gnathifera</taxon>
        <taxon>Rotifera</taxon>
        <taxon>Eurotatoria</taxon>
        <taxon>Bdelloidea</taxon>
        <taxon>Adinetida</taxon>
        <taxon>Adinetidae</taxon>
        <taxon>Adineta</taxon>
    </lineage>
</organism>
<keyword evidence="3 6" id="KW-0808">Transferase</keyword>
<dbReference type="SUPFAM" id="SSF56399">
    <property type="entry name" value="ADP-ribosylation"/>
    <property type="match status" value="1"/>
</dbReference>
<evidence type="ECO:0000256" key="1">
    <source>
        <dbReference type="ARBA" id="ARBA00009558"/>
    </source>
</evidence>
<dbReference type="PANTHER" id="PTHR32046">
    <property type="entry name" value="G DOMAIN-CONTAINING PROTEIN"/>
    <property type="match status" value="1"/>
</dbReference>
<dbReference type="GO" id="GO:0016779">
    <property type="term" value="F:nucleotidyltransferase activity"/>
    <property type="evidence" value="ECO:0007669"/>
    <property type="project" value="UniProtKB-KW"/>
</dbReference>
<dbReference type="Pfam" id="PF01129">
    <property type="entry name" value="ART"/>
    <property type="match status" value="1"/>
</dbReference>
<keyword evidence="2 6" id="KW-0328">Glycosyltransferase</keyword>
<name>A0A819RT47_9BILA</name>
<accession>A0A819RT47</accession>
<comment type="caution">
    <text evidence="7">The sequence shown here is derived from an EMBL/GenBank/DDBJ whole genome shotgun (WGS) entry which is preliminary data.</text>
</comment>
<dbReference type="InterPro" id="IPR000768">
    <property type="entry name" value="ART"/>
</dbReference>
<dbReference type="Gene3D" id="3.40.50.300">
    <property type="entry name" value="P-loop containing nucleotide triphosphate hydrolases"/>
    <property type="match status" value="1"/>
</dbReference>
<proteinExistence type="inferred from homology"/>
<reference evidence="7" key="1">
    <citation type="submission" date="2021-02" db="EMBL/GenBank/DDBJ databases">
        <authorList>
            <person name="Nowell W R."/>
        </authorList>
    </citation>
    <scope>NUCLEOTIDE SEQUENCE</scope>
</reference>
<evidence type="ECO:0000256" key="4">
    <source>
        <dbReference type="ARBA" id="ARBA00022695"/>
    </source>
</evidence>
<comment type="catalytic activity">
    <reaction evidence="5 6">
        <text>L-arginyl-[protein] + NAD(+) = N(omega)-(ADP-D-ribosyl)-L-arginyl-[protein] + nicotinamide + H(+)</text>
        <dbReference type="Rhea" id="RHEA:19149"/>
        <dbReference type="Rhea" id="RHEA-COMP:10532"/>
        <dbReference type="Rhea" id="RHEA-COMP:15087"/>
        <dbReference type="ChEBI" id="CHEBI:15378"/>
        <dbReference type="ChEBI" id="CHEBI:17154"/>
        <dbReference type="ChEBI" id="CHEBI:29965"/>
        <dbReference type="ChEBI" id="CHEBI:57540"/>
        <dbReference type="ChEBI" id="CHEBI:142554"/>
        <dbReference type="EC" id="2.4.2.31"/>
    </reaction>
</comment>
<dbReference type="AlphaFoldDB" id="A0A819RT47"/>
<dbReference type="EMBL" id="CAJOBB010003478">
    <property type="protein sequence ID" value="CAF4042929.1"/>
    <property type="molecule type" value="Genomic_DNA"/>
</dbReference>
<dbReference type="GO" id="GO:0106274">
    <property type="term" value="F:NAD+-protein-arginine ADP-ribosyltransferase activity"/>
    <property type="evidence" value="ECO:0007669"/>
    <property type="project" value="UniProtKB-EC"/>
</dbReference>
<evidence type="ECO:0000256" key="3">
    <source>
        <dbReference type="ARBA" id="ARBA00022679"/>
    </source>
</evidence>
<dbReference type="InterPro" id="IPR027417">
    <property type="entry name" value="P-loop_NTPase"/>
</dbReference>
<dbReference type="Proteomes" id="UP000663868">
    <property type="component" value="Unassembled WGS sequence"/>
</dbReference>
<dbReference type="Gene3D" id="3.90.176.10">
    <property type="entry name" value="Toxin ADP-ribosyltransferase, Chain A, domain 1"/>
    <property type="match status" value="1"/>
</dbReference>
<dbReference type="EC" id="2.4.2.31" evidence="6"/>
<comment type="similarity">
    <text evidence="1 6">Belongs to the Arg-specific ADP-ribosyltransferase family.</text>
</comment>
<evidence type="ECO:0000256" key="5">
    <source>
        <dbReference type="ARBA" id="ARBA00047597"/>
    </source>
</evidence>
<evidence type="ECO:0000256" key="6">
    <source>
        <dbReference type="RuleBase" id="RU361228"/>
    </source>
</evidence>
<sequence length="615" mass="70277">MASKWIPNDNDSYNQRILDIAEESGHILTPIQGYDKQPLVTLEQAIEPIIPFVPDIKRMAFIAKVKCGKSPANDLSIDESASIILYSMDWESQEECLYHALNKTLRTENRRKLKPWFLYLRLILTALSRLPYSTHFVFRGVKCDMRKDYVEGETIYWWGFSSCTTKMGVLQNEEFLGSTGPRTLFAIECFSGKNIRQHSSFHEEAEILLPPGRQFEVVSSLDQRNGLYLIQLKETEPPFPLLQPLPQNAHSTIAGHYNRAAISEASSKEQANKKVMTKESVISRLPSPEINTNGSYKQAINILLLGGTGVGKSTFINALANYLVNDTFEQALNDTMQVIIPFSFDFITDYHTFETTRVCTGKSDEYEVVDKPSETNTRKCRSFVFTIGNKLMRVIDTPPVGDTRGVEQDIANSKEINAYIAQYEHLDGICIFLRPNEEILSVSFRYCVQGLIHYLPKNTMENIMFIFTNVRATYYRSGSTSRILSVLSKKNEEKFGVHIRFTKENTFFLENQGLQYLSVHREGIRISCEVIHGLIKSFNHTKEEYARLIFQIATRPIHIRHDIHLLFEVREILKILLTCIIPLSTTAGNQKHSIGLQNEKMQIENPISNKFLIGV</sequence>
<keyword evidence="6" id="KW-0520">NAD</keyword>
<dbReference type="SUPFAM" id="SSF52540">
    <property type="entry name" value="P-loop containing nucleoside triphosphate hydrolases"/>
    <property type="match status" value="1"/>
</dbReference>